<dbReference type="Pfam" id="PF00590">
    <property type="entry name" value="TP_methylase"/>
    <property type="match status" value="1"/>
</dbReference>
<reference evidence="9 10" key="1">
    <citation type="submission" date="2018-03" db="EMBL/GenBank/DDBJ databases">
        <title>Ahniella affigens gen. nov., sp. nov., a gammaproteobacterium isolated from sandy soil near a stream.</title>
        <authorList>
            <person name="Ko Y."/>
            <person name="Kim J.-H."/>
        </authorList>
    </citation>
    <scope>NUCLEOTIDE SEQUENCE [LARGE SCALE GENOMIC DNA]</scope>
    <source>
        <strain evidence="9 10">D13</strain>
    </source>
</reference>
<evidence type="ECO:0000259" key="7">
    <source>
        <dbReference type="Pfam" id="PF00590"/>
    </source>
</evidence>
<dbReference type="PIRSF" id="PIRSF005917">
    <property type="entry name" value="MTase_YraL"/>
    <property type="match status" value="1"/>
</dbReference>
<dbReference type="NCBIfam" id="TIGR00096">
    <property type="entry name" value="16S rRNA (cytidine(1402)-2'-O)-methyltransferase"/>
    <property type="match status" value="1"/>
</dbReference>
<dbReference type="CDD" id="cd11648">
    <property type="entry name" value="RsmI"/>
    <property type="match status" value="1"/>
</dbReference>
<sequence>MQASLFIVATPIGNREDLSERARRVLREVSTVACEDTRHSAPLLAEVGSSARLIAVHEHNEAEVATRVLDRIAAGESVALISDAGTPLLSDPGFRLVQAAVARGIPVVPIPGASAIMAALSAAGLPTDRFTFVGFLSAKSGERRRELDALRSLDHTLVLFEAKHRIEELLADAELTLGDRQTVLARELTKRHETFLRGPISTVRARLATDHEQQLGEFVVLFAGRPRAEQESDARQRAEQLATALAKELPASRAARLASEISGFSKNALYDFLQQQSKGA</sequence>
<dbReference type="InterPro" id="IPR053910">
    <property type="entry name" value="RsmI_HTH"/>
</dbReference>
<dbReference type="EMBL" id="CP027860">
    <property type="protein sequence ID" value="AVP99644.1"/>
    <property type="molecule type" value="Genomic_DNA"/>
</dbReference>
<organism evidence="9 10">
    <name type="scientific">Ahniella affigens</name>
    <dbReference type="NCBI Taxonomy" id="2021234"/>
    <lineage>
        <taxon>Bacteria</taxon>
        <taxon>Pseudomonadati</taxon>
        <taxon>Pseudomonadota</taxon>
        <taxon>Gammaproteobacteria</taxon>
        <taxon>Lysobacterales</taxon>
        <taxon>Rhodanobacteraceae</taxon>
        <taxon>Ahniella</taxon>
    </lineage>
</organism>
<evidence type="ECO:0000256" key="2">
    <source>
        <dbReference type="ARBA" id="ARBA00022552"/>
    </source>
</evidence>
<dbReference type="InterPro" id="IPR008189">
    <property type="entry name" value="rRNA_ssu_MeTfrase_I"/>
</dbReference>
<comment type="similarity">
    <text evidence="6">Belongs to the methyltransferase superfamily. RsmI family.</text>
</comment>
<dbReference type="Gene3D" id="3.30.950.10">
    <property type="entry name" value="Methyltransferase, Cobalt-precorrin-4 Transmethylase, Domain 2"/>
    <property type="match status" value="1"/>
</dbReference>
<dbReference type="InterPro" id="IPR035996">
    <property type="entry name" value="4pyrrol_Methylase_sf"/>
</dbReference>
<dbReference type="EC" id="2.1.1.198" evidence="6"/>
<dbReference type="InterPro" id="IPR014777">
    <property type="entry name" value="4pyrrole_Mease_sub1"/>
</dbReference>
<evidence type="ECO:0000259" key="8">
    <source>
        <dbReference type="Pfam" id="PF23016"/>
    </source>
</evidence>
<dbReference type="HAMAP" id="MF_01877">
    <property type="entry name" value="16SrRNA_methyltr_I"/>
    <property type="match status" value="1"/>
</dbReference>
<keyword evidence="10" id="KW-1185">Reference proteome</keyword>
<evidence type="ECO:0000313" key="10">
    <source>
        <dbReference type="Proteomes" id="UP000241074"/>
    </source>
</evidence>
<comment type="catalytic activity">
    <reaction evidence="6">
        <text>cytidine(1402) in 16S rRNA + S-adenosyl-L-methionine = 2'-O-methylcytidine(1402) in 16S rRNA + S-adenosyl-L-homocysteine + H(+)</text>
        <dbReference type="Rhea" id="RHEA:42924"/>
        <dbReference type="Rhea" id="RHEA-COMP:10285"/>
        <dbReference type="Rhea" id="RHEA-COMP:10286"/>
        <dbReference type="ChEBI" id="CHEBI:15378"/>
        <dbReference type="ChEBI" id="CHEBI:57856"/>
        <dbReference type="ChEBI" id="CHEBI:59789"/>
        <dbReference type="ChEBI" id="CHEBI:74495"/>
        <dbReference type="ChEBI" id="CHEBI:82748"/>
        <dbReference type="EC" id="2.1.1.198"/>
    </reaction>
</comment>
<name>A0A2P1PXW2_9GAMM</name>
<keyword evidence="2 6" id="KW-0698">rRNA processing</keyword>
<dbReference type="GO" id="GO:0005737">
    <property type="term" value="C:cytoplasm"/>
    <property type="evidence" value="ECO:0007669"/>
    <property type="project" value="UniProtKB-SubCell"/>
</dbReference>
<dbReference type="InterPro" id="IPR014776">
    <property type="entry name" value="4pyrrole_Mease_sub2"/>
</dbReference>
<keyword evidence="5 6" id="KW-0949">S-adenosyl-L-methionine</keyword>
<reference evidence="9 10" key="2">
    <citation type="submission" date="2018-03" db="EMBL/GenBank/DDBJ databases">
        <authorList>
            <person name="Keele B.F."/>
        </authorList>
    </citation>
    <scope>NUCLEOTIDE SEQUENCE [LARGE SCALE GENOMIC DNA]</scope>
    <source>
        <strain evidence="9 10">D13</strain>
    </source>
</reference>
<dbReference type="InterPro" id="IPR000878">
    <property type="entry name" value="4pyrrol_Mease"/>
</dbReference>
<dbReference type="Proteomes" id="UP000241074">
    <property type="component" value="Chromosome"/>
</dbReference>
<accession>A0A2P1PXW2</accession>
<dbReference type="RefSeq" id="WP_106893561.1">
    <property type="nucleotide sequence ID" value="NZ_CP027860.1"/>
</dbReference>
<keyword evidence="3 6" id="KW-0489">Methyltransferase</keyword>
<evidence type="ECO:0000256" key="1">
    <source>
        <dbReference type="ARBA" id="ARBA00022490"/>
    </source>
</evidence>
<dbReference type="GO" id="GO:0070677">
    <property type="term" value="F:rRNA (cytosine-2'-O-)-methyltransferase activity"/>
    <property type="evidence" value="ECO:0007669"/>
    <property type="project" value="UniProtKB-UniRule"/>
</dbReference>
<dbReference type="Pfam" id="PF23016">
    <property type="entry name" value="RsmI_C"/>
    <property type="match status" value="1"/>
</dbReference>
<comment type="function">
    <text evidence="6">Catalyzes the 2'-O-methylation of the ribose of cytidine 1402 (C1402) in 16S rRNA.</text>
</comment>
<dbReference type="Gene3D" id="3.40.1010.10">
    <property type="entry name" value="Cobalt-precorrin-4 Transmethylase, Domain 1"/>
    <property type="match status" value="1"/>
</dbReference>
<dbReference type="AlphaFoldDB" id="A0A2P1PXW2"/>
<dbReference type="SUPFAM" id="SSF53790">
    <property type="entry name" value="Tetrapyrrole methylase"/>
    <property type="match status" value="1"/>
</dbReference>
<dbReference type="PANTHER" id="PTHR46111">
    <property type="entry name" value="RIBOSOMAL RNA SMALL SUBUNIT METHYLTRANSFERASE I"/>
    <property type="match status" value="1"/>
</dbReference>
<evidence type="ECO:0000256" key="4">
    <source>
        <dbReference type="ARBA" id="ARBA00022679"/>
    </source>
</evidence>
<keyword evidence="4 6" id="KW-0808">Transferase</keyword>
<gene>
    <name evidence="6 9" type="primary">rsmI</name>
    <name evidence="9" type="ORF">C7S18_21790</name>
</gene>
<feature type="domain" description="RsmI HTH" evidence="8">
    <location>
        <begin position="237"/>
        <end position="275"/>
    </location>
</feature>
<feature type="domain" description="Tetrapyrrole methylase" evidence="7">
    <location>
        <begin position="5"/>
        <end position="202"/>
    </location>
</feature>
<dbReference type="KEGG" id="xba:C7S18_21790"/>
<dbReference type="PANTHER" id="PTHR46111:SF1">
    <property type="entry name" value="RIBOSOMAL RNA SMALL SUBUNIT METHYLTRANSFERASE I"/>
    <property type="match status" value="1"/>
</dbReference>
<evidence type="ECO:0000256" key="3">
    <source>
        <dbReference type="ARBA" id="ARBA00022603"/>
    </source>
</evidence>
<comment type="subcellular location">
    <subcellularLocation>
        <location evidence="6">Cytoplasm</location>
    </subcellularLocation>
</comment>
<proteinExistence type="inferred from homology"/>
<evidence type="ECO:0000256" key="5">
    <source>
        <dbReference type="ARBA" id="ARBA00022691"/>
    </source>
</evidence>
<evidence type="ECO:0000313" key="9">
    <source>
        <dbReference type="EMBL" id="AVP99644.1"/>
    </source>
</evidence>
<dbReference type="OrthoDB" id="9809084at2"/>
<evidence type="ECO:0000256" key="6">
    <source>
        <dbReference type="HAMAP-Rule" id="MF_01877"/>
    </source>
</evidence>
<dbReference type="PROSITE" id="PS01296">
    <property type="entry name" value="RSMI"/>
    <property type="match status" value="1"/>
</dbReference>
<dbReference type="InterPro" id="IPR018063">
    <property type="entry name" value="SAM_MeTrfase_RsmI_CS"/>
</dbReference>
<dbReference type="FunFam" id="3.30.950.10:FF:000002">
    <property type="entry name" value="Ribosomal RNA small subunit methyltransferase I"/>
    <property type="match status" value="1"/>
</dbReference>
<protein>
    <recommendedName>
        <fullName evidence="6">Ribosomal RNA small subunit methyltransferase I</fullName>
        <ecNumber evidence="6">2.1.1.198</ecNumber>
    </recommendedName>
    <alternativeName>
        <fullName evidence="6">16S rRNA 2'-O-ribose C1402 methyltransferase</fullName>
    </alternativeName>
    <alternativeName>
        <fullName evidence="6">rRNA (cytidine-2'-O-)-methyltransferase RsmI</fullName>
    </alternativeName>
</protein>
<keyword evidence="1 6" id="KW-0963">Cytoplasm</keyword>